<reference evidence="1" key="2">
    <citation type="submission" date="2025-08" db="UniProtKB">
        <authorList>
            <consortium name="Ensembl"/>
        </authorList>
    </citation>
    <scope>IDENTIFICATION</scope>
</reference>
<reference evidence="1" key="1">
    <citation type="submission" date="2020-02" db="EMBL/GenBank/DDBJ databases">
        <authorList>
            <person name="Enbody D E."/>
            <person name="Pettersson E M."/>
        </authorList>
    </citation>
    <scope>NUCLEOTIDE SEQUENCE [LARGE SCALE GENOMIC DNA]</scope>
</reference>
<proteinExistence type="predicted"/>
<sequence length="323" mass="36099">RKPSLSYACFLLLWLYVGIFFLGFTPGHHCSSPGVAELSQRCGWSLEEQLNHTVPQWDGHGASFSSRCRRYEVDWNTTGISCTDPLGSLGGTGDPILLYFQGSCGSSIMAEDSWKLDLFQCTGYIADRWVVVVSGVLMAFAPSYTWMVTFSLIQVSKGGWLTGSVLTLSVTRADFLSQKHFCFAPSWTILQIFSICLLNTFMFQVSQSIWQQQLMWKKWEIYKGALSFASYKTKNLFGLLTHSSFLQQAGVQSRAQLTSSKLHLTLHKSSIEAVSDLLSQFPLPPLKSWCCWSIIQLLPLSSEHGPCRAHCGSPRHPQAPFPS</sequence>
<dbReference type="AlphaFoldDB" id="A0A8C3NKB9"/>
<dbReference type="Proteomes" id="UP000694382">
    <property type="component" value="Chromosome 3"/>
</dbReference>
<organism evidence="1 2">
    <name type="scientific">Geospiza parvula</name>
    <name type="common">Small tree-finch</name>
    <name type="synonym">Camarhynchus parvulus</name>
    <dbReference type="NCBI Taxonomy" id="87175"/>
    <lineage>
        <taxon>Eukaryota</taxon>
        <taxon>Metazoa</taxon>
        <taxon>Chordata</taxon>
        <taxon>Craniata</taxon>
        <taxon>Vertebrata</taxon>
        <taxon>Euteleostomi</taxon>
        <taxon>Archelosauria</taxon>
        <taxon>Archosauria</taxon>
        <taxon>Dinosauria</taxon>
        <taxon>Saurischia</taxon>
        <taxon>Theropoda</taxon>
        <taxon>Coelurosauria</taxon>
        <taxon>Aves</taxon>
        <taxon>Neognathae</taxon>
        <taxon>Neoaves</taxon>
        <taxon>Telluraves</taxon>
        <taxon>Australaves</taxon>
        <taxon>Passeriformes</taxon>
        <taxon>Thraupidae</taxon>
        <taxon>Camarhynchus</taxon>
    </lineage>
</organism>
<accession>A0A8C3NKB9</accession>
<protein>
    <submittedName>
        <fullName evidence="1">Uncharacterized protein</fullName>
    </submittedName>
</protein>
<dbReference type="Ensembl" id="ENSCPVT00000023256.2">
    <property type="protein sequence ID" value="ENSCPVP00000022270.2"/>
    <property type="gene ID" value="ENSCPVG00000015966.2"/>
</dbReference>
<name>A0A8C3NKB9_GEOPR</name>
<keyword evidence="2" id="KW-1185">Reference proteome</keyword>
<evidence type="ECO:0000313" key="2">
    <source>
        <dbReference type="Proteomes" id="UP000694382"/>
    </source>
</evidence>
<accession>A0A8U8CDX2</accession>
<reference evidence="1" key="3">
    <citation type="submission" date="2025-09" db="UniProtKB">
        <authorList>
            <consortium name="Ensembl"/>
        </authorList>
    </citation>
    <scope>IDENTIFICATION</scope>
</reference>
<evidence type="ECO:0000313" key="1">
    <source>
        <dbReference type="Ensembl" id="ENSCPVP00000022270.2"/>
    </source>
</evidence>